<gene>
    <name evidence="2" type="ORF">A2930_03140</name>
</gene>
<name>A0A1F5WZB8_9BACT</name>
<protein>
    <recommendedName>
        <fullName evidence="4">Bacterial Ig domain-containing protein</fullName>
    </recommendedName>
</protein>
<evidence type="ECO:0000256" key="1">
    <source>
        <dbReference type="SAM" id="Phobius"/>
    </source>
</evidence>
<evidence type="ECO:0008006" key="4">
    <source>
        <dbReference type="Google" id="ProtNLM"/>
    </source>
</evidence>
<proteinExistence type="predicted"/>
<keyword evidence="1" id="KW-1133">Transmembrane helix</keyword>
<feature type="transmembrane region" description="Helical" evidence="1">
    <location>
        <begin position="6"/>
        <end position="28"/>
    </location>
</feature>
<dbReference type="AlphaFoldDB" id="A0A1F5WZB8"/>
<accession>A0A1F5WZB8</accession>
<dbReference type="InterPro" id="IPR013783">
    <property type="entry name" value="Ig-like_fold"/>
</dbReference>
<organism evidence="2 3">
    <name type="scientific">Candidatus Giovannonibacteria bacterium RIFCSPLOWO2_01_FULL_45_34</name>
    <dbReference type="NCBI Taxonomy" id="1798351"/>
    <lineage>
        <taxon>Bacteria</taxon>
        <taxon>Candidatus Giovannoniibacteriota</taxon>
    </lineage>
</organism>
<dbReference type="STRING" id="1798351.A2930_03140"/>
<comment type="caution">
    <text evidence="2">The sequence shown here is derived from an EMBL/GenBank/DDBJ whole genome shotgun (WGS) entry which is preliminary data.</text>
</comment>
<dbReference type="Proteomes" id="UP000178114">
    <property type="component" value="Unassembled WGS sequence"/>
</dbReference>
<evidence type="ECO:0000313" key="3">
    <source>
        <dbReference type="Proteomes" id="UP000178114"/>
    </source>
</evidence>
<reference evidence="2 3" key="1">
    <citation type="journal article" date="2016" name="Nat. Commun.">
        <title>Thousands of microbial genomes shed light on interconnected biogeochemical processes in an aquifer system.</title>
        <authorList>
            <person name="Anantharaman K."/>
            <person name="Brown C.T."/>
            <person name="Hug L.A."/>
            <person name="Sharon I."/>
            <person name="Castelle C.J."/>
            <person name="Probst A.J."/>
            <person name="Thomas B.C."/>
            <person name="Singh A."/>
            <person name="Wilkins M.J."/>
            <person name="Karaoz U."/>
            <person name="Brodie E.L."/>
            <person name="Williams K.H."/>
            <person name="Hubbard S.S."/>
            <person name="Banfield J.F."/>
        </authorList>
    </citation>
    <scope>NUCLEOTIDE SEQUENCE [LARGE SCALE GENOMIC DNA]</scope>
</reference>
<keyword evidence="1" id="KW-0812">Transmembrane</keyword>
<sequence length="109" mass="12014">MQIRTWIFVGVVVLVAGYFFYEASGVIFSPDLKIFEPENGATITTTQMHIAGQTIPGLKVWVGGREFTANDKGIFEGIVPLSPGYNEIGISVKDRFGSETQKILKVFVK</sequence>
<evidence type="ECO:0000313" key="2">
    <source>
        <dbReference type="EMBL" id="OGF80967.1"/>
    </source>
</evidence>
<dbReference type="EMBL" id="MFID01000021">
    <property type="protein sequence ID" value="OGF80967.1"/>
    <property type="molecule type" value="Genomic_DNA"/>
</dbReference>
<keyword evidence="1" id="KW-0472">Membrane</keyword>
<dbReference type="Gene3D" id="2.60.40.10">
    <property type="entry name" value="Immunoglobulins"/>
    <property type="match status" value="1"/>
</dbReference>